<organism evidence="7 8">
    <name type="scientific">Rubrivivax rivuli</name>
    <dbReference type="NCBI Taxonomy" id="1862385"/>
    <lineage>
        <taxon>Bacteria</taxon>
        <taxon>Pseudomonadati</taxon>
        <taxon>Pseudomonadota</taxon>
        <taxon>Betaproteobacteria</taxon>
        <taxon>Burkholderiales</taxon>
        <taxon>Sphaerotilaceae</taxon>
        <taxon>Rubrivivax</taxon>
    </lineage>
</organism>
<dbReference type="Gene3D" id="3.10.20.310">
    <property type="entry name" value="membrane protein fhac"/>
    <property type="match status" value="1"/>
</dbReference>
<evidence type="ECO:0000313" key="8">
    <source>
        <dbReference type="Proteomes" id="UP000285575"/>
    </source>
</evidence>
<proteinExistence type="inferred from homology"/>
<feature type="active site" description="Nucleophile" evidence="5">
    <location>
        <position position="83"/>
    </location>
</feature>
<keyword evidence="8" id="KW-1185">Reference proteome</keyword>
<dbReference type="Pfam" id="PF01734">
    <property type="entry name" value="Patatin"/>
    <property type="match status" value="1"/>
</dbReference>
<dbReference type="GO" id="GO:0004622">
    <property type="term" value="F:phosphatidylcholine lysophospholipase activity"/>
    <property type="evidence" value="ECO:0007669"/>
    <property type="project" value="InterPro"/>
</dbReference>
<dbReference type="InterPro" id="IPR016035">
    <property type="entry name" value="Acyl_Trfase/lysoPLipase"/>
</dbReference>
<dbReference type="InterPro" id="IPR002641">
    <property type="entry name" value="PNPLA_dom"/>
</dbReference>
<feature type="short sequence motif" description="DGA/G" evidence="5">
    <location>
        <begin position="229"/>
        <end position="231"/>
    </location>
</feature>
<dbReference type="PROSITE" id="PS01237">
    <property type="entry name" value="UPF0028"/>
    <property type="match status" value="1"/>
</dbReference>
<dbReference type="Proteomes" id="UP000285575">
    <property type="component" value="Unassembled WGS sequence"/>
</dbReference>
<feature type="active site" description="Proton acceptor" evidence="5">
    <location>
        <position position="229"/>
    </location>
</feature>
<name>A0A437RKP6_9BURK</name>
<protein>
    <submittedName>
        <fullName evidence="7">Patatin</fullName>
    </submittedName>
</protein>
<dbReference type="PANTHER" id="PTHR14226:SF29">
    <property type="entry name" value="NEUROPATHY TARGET ESTERASE SWS"/>
    <property type="match status" value="1"/>
</dbReference>
<feature type="short sequence motif" description="GXGXXG" evidence="5">
    <location>
        <begin position="54"/>
        <end position="59"/>
    </location>
</feature>
<feature type="domain" description="PNPLA" evidence="6">
    <location>
        <begin position="50"/>
        <end position="242"/>
    </location>
</feature>
<evidence type="ECO:0000256" key="4">
    <source>
        <dbReference type="ARBA" id="ARBA00023098"/>
    </source>
</evidence>
<dbReference type="PANTHER" id="PTHR14226">
    <property type="entry name" value="NEUROPATHY TARGET ESTERASE/SWISS CHEESE D.MELANOGASTER"/>
    <property type="match status" value="1"/>
</dbReference>
<dbReference type="PROSITE" id="PS51635">
    <property type="entry name" value="PNPLA"/>
    <property type="match status" value="1"/>
</dbReference>
<dbReference type="Gene3D" id="2.40.160.50">
    <property type="entry name" value="membrane protein fhac: a member of the omp85/tpsb transporter family"/>
    <property type="match status" value="1"/>
</dbReference>
<keyword evidence="3 5" id="KW-0442">Lipid degradation</keyword>
<evidence type="ECO:0000313" key="7">
    <source>
        <dbReference type="EMBL" id="RVU47360.1"/>
    </source>
</evidence>
<dbReference type="OrthoDB" id="5290098at2"/>
<dbReference type="InterPro" id="IPR001423">
    <property type="entry name" value="LysoPLipase_patatin_CS"/>
</dbReference>
<gene>
    <name evidence="7" type="ORF">EOE66_06335</name>
</gene>
<dbReference type="SUPFAM" id="SSF52151">
    <property type="entry name" value="FabD/lysophospholipase-like"/>
    <property type="match status" value="1"/>
</dbReference>
<dbReference type="Gene3D" id="3.40.1090.10">
    <property type="entry name" value="Cytosolic phospholipase A2 catalytic domain"/>
    <property type="match status" value="2"/>
</dbReference>
<dbReference type="RefSeq" id="WP_128227824.1">
    <property type="nucleotide sequence ID" value="NZ_SACR01000002.1"/>
</dbReference>
<sequence>MARFHPADCPPRDASRPRRAWAGAGLALLLALQAVAPAWAQEPPRPRVGLVLGGGGARGAAHIGVLEELERLRIPVDCVAGTSMGALVAGAWAAGLTPAEMRQELARADWADMFRDDPGYEELNFRNKRLQQRFLPGSETGFAGGSAVALPGVVTGQKIKLFFNHLVRADTGERELQQLPLPVSIVATDIGTGERVVLRDGSLTLAMRASMSVPGLLAPVEYRGRKLVDGGLVDNVPIKEVRERCGADVVIAVNVGSPPLKPEQVQGLLSITTQMVALLTEQNVAASLALLRPQDIYIQPDLGPVTAADFDRHTEAADRGRAAAALLAERLAPLGVPEPAYAAWQRSVAVRERDVPRIDAVEIAGLGRVNPEVVRRYLEQRDGAPLDTNALNRDLLRAYGDGFYERVDYSVVRQDGRNVLRLFPVEKAWGPDYLRLALRLDSNLSQGSSYTLRAGYQKTWLNRLGGELLFVGELGGSTGGGVEWYQPLDERHRVFVASSIDYKRERNDYWFLEQRIAEYRTARTRAELAVGLNFRLLGQVRLGWRETRISSGLETGLDVLGGLATNRAERASGGWLFALDLEQADRLHFPSRGWATKLSLYDSPRRDYGRLALEGSVAVPWERYVISARSTWVGATRGELPLSDAARLGGLLNLTGFAAGQLVGDEVAYAQLRGERVIGRAPLGLRGELRAGVALEAARIGVPYTRQVRTGTLHSLAVYLGGETPVGPFFVGVGRGSGGLVNAYLVIGAP</sequence>
<evidence type="ECO:0000256" key="5">
    <source>
        <dbReference type="PROSITE-ProRule" id="PRU01161"/>
    </source>
</evidence>
<keyword evidence="2 5" id="KW-0378">Hydrolase</keyword>
<dbReference type="InterPro" id="IPR050301">
    <property type="entry name" value="NTE"/>
</dbReference>
<keyword evidence="4 5" id="KW-0443">Lipid metabolism</keyword>
<dbReference type="GO" id="GO:0046470">
    <property type="term" value="P:phosphatidylcholine metabolic process"/>
    <property type="evidence" value="ECO:0007669"/>
    <property type="project" value="InterPro"/>
</dbReference>
<dbReference type="GO" id="GO:0016042">
    <property type="term" value="P:lipid catabolic process"/>
    <property type="evidence" value="ECO:0007669"/>
    <property type="project" value="UniProtKB-UniRule"/>
</dbReference>
<dbReference type="EMBL" id="SACR01000002">
    <property type="protein sequence ID" value="RVU47360.1"/>
    <property type="molecule type" value="Genomic_DNA"/>
</dbReference>
<dbReference type="AlphaFoldDB" id="A0A437RKP6"/>
<accession>A0A437RKP6</accession>
<evidence type="ECO:0000256" key="1">
    <source>
        <dbReference type="ARBA" id="ARBA00006636"/>
    </source>
</evidence>
<evidence type="ECO:0000256" key="2">
    <source>
        <dbReference type="ARBA" id="ARBA00022801"/>
    </source>
</evidence>
<evidence type="ECO:0000259" key="6">
    <source>
        <dbReference type="PROSITE" id="PS51635"/>
    </source>
</evidence>
<comment type="similarity">
    <text evidence="1">Belongs to the NTE family.</text>
</comment>
<comment type="caution">
    <text evidence="7">The sequence shown here is derived from an EMBL/GenBank/DDBJ whole genome shotgun (WGS) entry which is preliminary data.</text>
</comment>
<feature type="short sequence motif" description="GXSXG" evidence="5">
    <location>
        <begin position="81"/>
        <end position="85"/>
    </location>
</feature>
<evidence type="ECO:0000256" key="3">
    <source>
        <dbReference type="ARBA" id="ARBA00022963"/>
    </source>
</evidence>
<reference evidence="7 8" key="1">
    <citation type="submission" date="2019-01" db="EMBL/GenBank/DDBJ databases">
        <authorList>
            <person name="Chen W.-M."/>
        </authorList>
    </citation>
    <scope>NUCLEOTIDE SEQUENCE [LARGE SCALE GENOMIC DNA]</scope>
    <source>
        <strain evidence="7 8">KYPY4</strain>
    </source>
</reference>